<reference evidence="5" key="1">
    <citation type="journal article" date="2019" name="Int. J. Syst. Evol. Microbiol.">
        <title>The Global Catalogue of Microorganisms (GCM) 10K type strain sequencing project: providing services to taxonomists for standard genome sequencing and annotation.</title>
        <authorList>
            <consortium name="The Broad Institute Genomics Platform"/>
            <consortium name="The Broad Institute Genome Sequencing Center for Infectious Disease"/>
            <person name="Wu L."/>
            <person name="Ma J."/>
        </authorList>
    </citation>
    <scope>NUCLEOTIDE SEQUENCE [LARGE SCALE GENOMIC DNA]</scope>
    <source>
        <strain evidence="5">JCM 16034</strain>
    </source>
</reference>
<dbReference type="Gene3D" id="3.10.580.10">
    <property type="entry name" value="CBS-domain"/>
    <property type="match status" value="1"/>
</dbReference>
<dbReference type="Proteomes" id="UP001500432">
    <property type="component" value="Unassembled WGS sequence"/>
</dbReference>
<dbReference type="InterPro" id="IPR000644">
    <property type="entry name" value="CBS_dom"/>
</dbReference>
<evidence type="ECO:0000256" key="2">
    <source>
        <dbReference type="PROSITE-ProRule" id="PRU00703"/>
    </source>
</evidence>
<dbReference type="PANTHER" id="PTHR43080">
    <property type="entry name" value="CBS DOMAIN-CONTAINING PROTEIN CBSX3, MITOCHONDRIAL"/>
    <property type="match status" value="1"/>
</dbReference>
<dbReference type="InterPro" id="IPR051257">
    <property type="entry name" value="Diverse_CBS-Domain"/>
</dbReference>
<dbReference type="SUPFAM" id="SSF54631">
    <property type="entry name" value="CBS-domain pair"/>
    <property type="match status" value="1"/>
</dbReference>
<dbReference type="SMART" id="SM00116">
    <property type="entry name" value="CBS"/>
    <property type="match status" value="2"/>
</dbReference>
<dbReference type="PROSITE" id="PS51371">
    <property type="entry name" value="CBS"/>
    <property type="match status" value="2"/>
</dbReference>
<dbReference type="InterPro" id="IPR046342">
    <property type="entry name" value="CBS_dom_sf"/>
</dbReference>
<evidence type="ECO:0000313" key="5">
    <source>
        <dbReference type="Proteomes" id="UP001500432"/>
    </source>
</evidence>
<proteinExistence type="predicted"/>
<evidence type="ECO:0000313" key="4">
    <source>
        <dbReference type="EMBL" id="GAA2202006.1"/>
    </source>
</evidence>
<sequence>MVKDLMTPNAECIGEKDTLRRAAERMRSLDVGSLPICGENRKIIGMLTDRDIVVRCLAEDGDPDIVLAGDLAQGRLYWVDSEATIEDAIAVMSEHQVRRLPVIHDHRLVGIICQADIARHYAEERVGELVEGISA</sequence>
<evidence type="ECO:0000259" key="3">
    <source>
        <dbReference type="PROSITE" id="PS51371"/>
    </source>
</evidence>
<comment type="caution">
    <text evidence="4">The sequence shown here is derived from an EMBL/GenBank/DDBJ whole genome shotgun (WGS) entry which is preliminary data.</text>
</comment>
<protein>
    <submittedName>
        <fullName evidence="4">Hypoxic response protein Hrp1</fullName>
    </submittedName>
</protein>
<dbReference type="EMBL" id="BAAAQW010000009">
    <property type="protein sequence ID" value="GAA2202006.1"/>
    <property type="molecule type" value="Genomic_DNA"/>
</dbReference>
<dbReference type="CDD" id="cd04622">
    <property type="entry name" value="CBS_pair_HRP1_like"/>
    <property type="match status" value="1"/>
</dbReference>
<keyword evidence="5" id="KW-1185">Reference proteome</keyword>
<dbReference type="Pfam" id="PF00571">
    <property type="entry name" value="CBS"/>
    <property type="match status" value="2"/>
</dbReference>
<evidence type="ECO:0000256" key="1">
    <source>
        <dbReference type="ARBA" id="ARBA00023122"/>
    </source>
</evidence>
<feature type="domain" description="CBS" evidence="3">
    <location>
        <begin position="71"/>
        <end position="129"/>
    </location>
</feature>
<feature type="domain" description="CBS" evidence="3">
    <location>
        <begin position="6"/>
        <end position="65"/>
    </location>
</feature>
<keyword evidence="1 2" id="KW-0129">CBS domain</keyword>
<gene>
    <name evidence="4" type="primary">hrp1</name>
    <name evidence="4" type="ORF">GCM10009849_28670</name>
</gene>
<organism evidence="4 5">
    <name type="scientific">Sinomonas flava</name>
    <dbReference type="NCBI Taxonomy" id="496857"/>
    <lineage>
        <taxon>Bacteria</taxon>
        <taxon>Bacillati</taxon>
        <taxon>Actinomycetota</taxon>
        <taxon>Actinomycetes</taxon>
        <taxon>Micrococcales</taxon>
        <taxon>Micrococcaceae</taxon>
        <taxon>Sinomonas</taxon>
    </lineage>
</organism>
<name>A0ABP5NR54_9MICC</name>
<dbReference type="PANTHER" id="PTHR43080:SF2">
    <property type="entry name" value="CBS DOMAIN-CONTAINING PROTEIN"/>
    <property type="match status" value="1"/>
</dbReference>
<accession>A0ABP5NR54</accession>